<keyword evidence="6 9" id="KW-0067">ATP-binding</keyword>
<dbReference type="PROSITE" id="PS51192">
    <property type="entry name" value="HELICASE_ATP_BIND_1"/>
    <property type="match status" value="1"/>
</dbReference>
<dbReference type="SMART" id="SM01058">
    <property type="entry name" value="CarD_TRCF"/>
    <property type="match status" value="1"/>
</dbReference>
<dbReference type="GO" id="GO:0005737">
    <property type="term" value="C:cytoplasm"/>
    <property type="evidence" value="ECO:0007669"/>
    <property type="project" value="UniProtKB-SubCell"/>
</dbReference>
<feature type="domain" description="Helicase ATP-binding" evidence="11">
    <location>
        <begin position="591"/>
        <end position="754"/>
    </location>
</feature>
<dbReference type="PROSITE" id="PS51194">
    <property type="entry name" value="HELICASE_CTER"/>
    <property type="match status" value="1"/>
</dbReference>
<dbReference type="Pfam" id="PF00271">
    <property type="entry name" value="Helicase_C"/>
    <property type="match status" value="1"/>
</dbReference>
<dbReference type="SMART" id="SM00982">
    <property type="entry name" value="TRCF"/>
    <property type="match status" value="1"/>
</dbReference>
<evidence type="ECO:0000256" key="5">
    <source>
        <dbReference type="ARBA" id="ARBA00022806"/>
    </source>
</evidence>
<dbReference type="GO" id="GO:0005524">
    <property type="term" value="F:ATP binding"/>
    <property type="evidence" value="ECO:0007669"/>
    <property type="project" value="UniProtKB-UniRule"/>
</dbReference>
<evidence type="ECO:0000256" key="4">
    <source>
        <dbReference type="ARBA" id="ARBA00022801"/>
    </source>
</evidence>
<gene>
    <name evidence="9" type="primary">mfd</name>
    <name evidence="13" type="ORF">E2C06_22745</name>
</gene>
<dbReference type="InterPro" id="IPR041471">
    <property type="entry name" value="UvrB_inter"/>
</dbReference>
<feature type="domain" description="Helicase C-terminal" evidence="12">
    <location>
        <begin position="770"/>
        <end position="929"/>
    </location>
</feature>
<keyword evidence="14" id="KW-1185">Reference proteome</keyword>
<accession>A0A4R5QBV8</accession>
<dbReference type="Pfam" id="PF17757">
    <property type="entry name" value="UvrB_inter"/>
    <property type="match status" value="1"/>
</dbReference>
<keyword evidence="1 9" id="KW-0963">Cytoplasm</keyword>
<reference evidence="13 14" key="1">
    <citation type="journal article" date="2016" name="J. Microbiol.">
        <title>Dankookia rubra gen. nov., sp. nov., an alphaproteobacterium isolated from sediment of a shallow stream.</title>
        <authorList>
            <person name="Kim W.H."/>
            <person name="Kim D.H."/>
            <person name="Kang K."/>
            <person name="Ahn T.Y."/>
        </authorList>
    </citation>
    <scope>NUCLEOTIDE SEQUENCE [LARGE SCALE GENOMIC DNA]</scope>
    <source>
        <strain evidence="13 14">JCM30602</strain>
    </source>
</reference>
<comment type="caution">
    <text evidence="13">The sequence shown here is derived from an EMBL/GenBank/DDBJ whole genome shotgun (WGS) entry which is preliminary data.</text>
</comment>
<evidence type="ECO:0000256" key="8">
    <source>
        <dbReference type="ARBA" id="ARBA00023204"/>
    </source>
</evidence>
<dbReference type="SUPFAM" id="SSF141259">
    <property type="entry name" value="CarD-like"/>
    <property type="match status" value="1"/>
</dbReference>
<dbReference type="SMART" id="SM00487">
    <property type="entry name" value="DEXDc"/>
    <property type="match status" value="1"/>
</dbReference>
<dbReference type="InterPro" id="IPR014001">
    <property type="entry name" value="Helicase_ATP-bd"/>
</dbReference>
<evidence type="ECO:0000259" key="11">
    <source>
        <dbReference type="PROSITE" id="PS51192"/>
    </source>
</evidence>
<comment type="subcellular location">
    <subcellularLocation>
        <location evidence="9">Cytoplasm</location>
    </subcellularLocation>
</comment>
<dbReference type="PANTHER" id="PTHR47964:SF1">
    <property type="entry name" value="ATP-DEPENDENT DNA HELICASE HOMOLOG RECG, CHLOROPLASTIC"/>
    <property type="match status" value="1"/>
</dbReference>
<dbReference type="InterPro" id="IPR003711">
    <property type="entry name" value="CarD-like/TRCF_RID"/>
</dbReference>
<evidence type="ECO:0000256" key="2">
    <source>
        <dbReference type="ARBA" id="ARBA00022741"/>
    </source>
</evidence>
<dbReference type="OrthoDB" id="9804325at2"/>
<dbReference type="GO" id="GO:0006355">
    <property type="term" value="P:regulation of DNA-templated transcription"/>
    <property type="evidence" value="ECO:0007669"/>
    <property type="project" value="UniProtKB-UniRule"/>
</dbReference>
<keyword evidence="7 9" id="KW-0238">DNA-binding</keyword>
<dbReference type="SUPFAM" id="SSF52540">
    <property type="entry name" value="P-loop containing nucleoside triphosphate hydrolases"/>
    <property type="match status" value="3"/>
</dbReference>
<dbReference type="InterPro" id="IPR047112">
    <property type="entry name" value="RecG/Mfd"/>
</dbReference>
<dbReference type="Pfam" id="PF02559">
    <property type="entry name" value="CarD_TRCF_RID"/>
    <property type="match status" value="1"/>
</dbReference>
<dbReference type="Pfam" id="PF00270">
    <property type="entry name" value="DEAD"/>
    <property type="match status" value="1"/>
</dbReference>
<dbReference type="AlphaFoldDB" id="A0A4R5QBV8"/>
<protein>
    <recommendedName>
        <fullName evidence="9">Transcription-repair-coupling factor</fullName>
        <shortName evidence="9">TRCF</shortName>
        <ecNumber evidence="9">3.6.4.-</ecNumber>
    </recommendedName>
</protein>
<dbReference type="RefSeq" id="WP_133290902.1">
    <property type="nucleotide sequence ID" value="NZ_SMSJ01000040.1"/>
</dbReference>
<sequence>MALPVASARPPRALAKAARADAALPQAEPEGLLAARLVEDAITEGDAGTIFVARSEARAARLHRAAQALSPAGLAVLLLPGWDCLPYDRVSPSRAVMGQRMEVARRTGEVGPRLLIGSADSLAQRLPPPDAAAALRLETGGALDPDALRRDLLRRGYALDDRVDEPGEAALHGSVVDIIPAGAPGDPAWRLRHEGGRILGIHRFDPVTQRSLEAEEHAVLLGPASELVLPPDHALAEARPPGLEHALGALRTDLVTLPALLPRAAVILDDGAAEALGRRWAEVGEAFRTRIALRPPGPEEPPVPPPDVLYLDPAAWTAALGGRRSRQVAPPGEGPAQPPRFAALPDPDAELLAYAEAQVAQGRRVVIAGPVGRGLRRLVQRLAEALGTAPQLVADWPALLDLPGGSLAWLDAPPDLPGFEAAGAVLVPLATIRPGAAARQAGQGAEALLAATASLQPGDAVIHEDHGLGALRGVEPVDTGAAQLDCLRLDYADAAQIVPFDELDRLWRYGAEAAGLSLDRLGGEAWPKRRAEAEAAVADSARALLETVRAREAARAPVLRPPPEPFARFAARFPHELTADQAAAAAAVQADLGAGRPMDRLVCGDVGFGKTEVALRAAAAAALAGHQVALLAPTTVLVRQHAESFRRRFEGLGVRVEALSRLTPPAEARTIRAAIAKGEVQVAIGTQALAAKSVRFRDLALLIIDEEQRFGAQQKAQLQRLRAGGSPHVLTLTATPIPRTLQAALVGLRELSVIATPPARRQPVRTLRAPLEDALLAQALRREARRGGQSFVVCPRIEDIAPMRDRIAALVPELSLIEAHGGLPPTEVDEAMVRFADGGADVLVSTNIVESGLDVPRANTMLVWRADCFGLSQLHQLRGRVGRGRQRGAIYLLTDPAVRLSAATDRRLRTLEALDRIGAGFAISARDLDLRGAGDLLGNAQAGHLKLVGIELYRHLLDRALAVARGETPPEAWSPSLALGVDAFVPPGHVPEEVPRVEVHARLGRMLRDQDLAGIEALEDELEDRYGPAPEPLRNLFALARIAARCRRLGIARIEVGPSAAAATPRAARDAPPPGLELRNGRLLLRRDSGSAAERLAAAEALLAALAPPRRGRAA</sequence>
<keyword evidence="3 9" id="KW-0227">DNA damage</keyword>
<proteinExistence type="inferred from homology"/>
<evidence type="ECO:0000256" key="6">
    <source>
        <dbReference type="ARBA" id="ARBA00022840"/>
    </source>
</evidence>
<comment type="similarity">
    <text evidence="9">In the C-terminal section; belongs to the helicase family. RecG subfamily.</text>
</comment>
<keyword evidence="5 13" id="KW-0347">Helicase</keyword>
<feature type="region of interest" description="Disordered" evidence="10">
    <location>
        <begin position="322"/>
        <end position="343"/>
    </location>
</feature>
<evidence type="ECO:0000256" key="3">
    <source>
        <dbReference type="ARBA" id="ARBA00022763"/>
    </source>
</evidence>
<evidence type="ECO:0000256" key="10">
    <source>
        <dbReference type="SAM" id="MobiDB-lite"/>
    </source>
</evidence>
<evidence type="ECO:0000256" key="7">
    <source>
        <dbReference type="ARBA" id="ARBA00023125"/>
    </source>
</evidence>
<keyword evidence="2 9" id="KW-0547">Nucleotide-binding</keyword>
<dbReference type="GO" id="GO:0016787">
    <property type="term" value="F:hydrolase activity"/>
    <property type="evidence" value="ECO:0007669"/>
    <property type="project" value="UniProtKB-KW"/>
</dbReference>
<dbReference type="InterPro" id="IPR005118">
    <property type="entry name" value="TRCF_C"/>
</dbReference>
<keyword evidence="8 9" id="KW-0234">DNA repair</keyword>
<dbReference type="InterPro" id="IPR036101">
    <property type="entry name" value="CarD-like/TRCF_RID_sf"/>
</dbReference>
<evidence type="ECO:0000256" key="1">
    <source>
        <dbReference type="ARBA" id="ARBA00022490"/>
    </source>
</evidence>
<dbReference type="Gene3D" id="3.40.50.11180">
    <property type="match status" value="1"/>
</dbReference>
<comment type="similarity">
    <text evidence="9">In the N-terminal section; belongs to the UvrB family.</text>
</comment>
<evidence type="ECO:0000259" key="12">
    <source>
        <dbReference type="PROSITE" id="PS51194"/>
    </source>
</evidence>
<dbReference type="HAMAP" id="MF_00969">
    <property type="entry name" value="TRCF"/>
    <property type="match status" value="1"/>
</dbReference>
<dbReference type="InterPro" id="IPR004576">
    <property type="entry name" value="Mfd"/>
</dbReference>
<dbReference type="EMBL" id="SMSJ01000040">
    <property type="protein sequence ID" value="TDH60336.1"/>
    <property type="molecule type" value="Genomic_DNA"/>
</dbReference>
<evidence type="ECO:0000313" key="13">
    <source>
        <dbReference type="EMBL" id="TDH60336.1"/>
    </source>
</evidence>
<name>A0A4R5QBV8_9PROT</name>
<dbReference type="InterPro" id="IPR001650">
    <property type="entry name" value="Helicase_C-like"/>
</dbReference>
<dbReference type="InterPro" id="IPR011545">
    <property type="entry name" value="DEAD/DEAH_box_helicase_dom"/>
</dbReference>
<dbReference type="GO" id="GO:0003684">
    <property type="term" value="F:damaged DNA binding"/>
    <property type="evidence" value="ECO:0007669"/>
    <property type="project" value="InterPro"/>
</dbReference>
<dbReference type="PANTHER" id="PTHR47964">
    <property type="entry name" value="ATP-DEPENDENT DNA HELICASE HOMOLOG RECG, CHLOROPLASTIC"/>
    <property type="match status" value="1"/>
</dbReference>
<comment type="function">
    <text evidence="9">Couples transcription and DNA repair by recognizing RNA polymerase (RNAP) stalled at DNA lesions. Mediates ATP-dependent release of RNAP and its truncated transcript from the DNA, and recruitment of nucleotide excision repair machinery to the damaged site.</text>
</comment>
<dbReference type="GO" id="GO:0003678">
    <property type="term" value="F:DNA helicase activity"/>
    <property type="evidence" value="ECO:0007669"/>
    <property type="project" value="TreeGrafter"/>
</dbReference>
<dbReference type="InterPro" id="IPR037235">
    <property type="entry name" value="TRCF-like_C_D7"/>
</dbReference>
<dbReference type="EC" id="3.6.4.-" evidence="9"/>
<dbReference type="GO" id="GO:0000716">
    <property type="term" value="P:transcription-coupled nucleotide-excision repair, DNA damage recognition"/>
    <property type="evidence" value="ECO:0007669"/>
    <property type="project" value="UniProtKB-UniRule"/>
</dbReference>
<dbReference type="Gene3D" id="3.40.50.300">
    <property type="entry name" value="P-loop containing nucleotide triphosphate hydrolases"/>
    <property type="match status" value="2"/>
</dbReference>
<dbReference type="InterPro" id="IPR027417">
    <property type="entry name" value="P-loop_NTPase"/>
</dbReference>
<dbReference type="SMART" id="SM00490">
    <property type="entry name" value="HELICc"/>
    <property type="match status" value="1"/>
</dbReference>
<organism evidence="13 14">
    <name type="scientific">Dankookia rubra</name>
    <dbReference type="NCBI Taxonomy" id="1442381"/>
    <lineage>
        <taxon>Bacteria</taxon>
        <taxon>Pseudomonadati</taxon>
        <taxon>Pseudomonadota</taxon>
        <taxon>Alphaproteobacteria</taxon>
        <taxon>Acetobacterales</taxon>
        <taxon>Roseomonadaceae</taxon>
        <taxon>Dankookia</taxon>
    </lineage>
</organism>
<evidence type="ECO:0000256" key="9">
    <source>
        <dbReference type="HAMAP-Rule" id="MF_00969"/>
    </source>
</evidence>
<dbReference type="Gene3D" id="3.90.1150.50">
    <property type="entry name" value="Transcription-repair-coupling factor, D7 domain"/>
    <property type="match status" value="1"/>
</dbReference>
<dbReference type="SUPFAM" id="SSF143517">
    <property type="entry name" value="TRCF domain-like"/>
    <property type="match status" value="1"/>
</dbReference>
<keyword evidence="4 9" id="KW-0378">Hydrolase</keyword>
<dbReference type="Gene3D" id="2.40.10.170">
    <property type="match status" value="1"/>
</dbReference>
<evidence type="ECO:0000313" key="14">
    <source>
        <dbReference type="Proteomes" id="UP000295096"/>
    </source>
</evidence>
<dbReference type="Pfam" id="PF03461">
    <property type="entry name" value="TRCF"/>
    <property type="match status" value="1"/>
</dbReference>
<dbReference type="Proteomes" id="UP000295096">
    <property type="component" value="Unassembled WGS sequence"/>
</dbReference>